<dbReference type="Pfam" id="PF00498">
    <property type="entry name" value="FHA"/>
    <property type="match status" value="1"/>
</dbReference>
<protein>
    <recommendedName>
        <fullName evidence="2">FHA domain-containing protein</fullName>
    </recommendedName>
</protein>
<dbReference type="STRING" id="180498.A0A067KUL3"/>
<feature type="compositionally biased region" description="Low complexity" evidence="1">
    <location>
        <begin position="26"/>
        <end position="35"/>
    </location>
</feature>
<feature type="compositionally biased region" description="Low complexity" evidence="1">
    <location>
        <begin position="250"/>
        <end position="260"/>
    </location>
</feature>
<evidence type="ECO:0000313" key="3">
    <source>
        <dbReference type="EMBL" id="KDP35539.1"/>
    </source>
</evidence>
<organism evidence="3 4">
    <name type="scientific">Jatropha curcas</name>
    <name type="common">Barbados nut</name>
    <dbReference type="NCBI Taxonomy" id="180498"/>
    <lineage>
        <taxon>Eukaryota</taxon>
        <taxon>Viridiplantae</taxon>
        <taxon>Streptophyta</taxon>
        <taxon>Embryophyta</taxon>
        <taxon>Tracheophyta</taxon>
        <taxon>Spermatophyta</taxon>
        <taxon>Magnoliopsida</taxon>
        <taxon>eudicotyledons</taxon>
        <taxon>Gunneridae</taxon>
        <taxon>Pentapetalae</taxon>
        <taxon>rosids</taxon>
        <taxon>fabids</taxon>
        <taxon>Malpighiales</taxon>
        <taxon>Euphorbiaceae</taxon>
        <taxon>Crotonoideae</taxon>
        <taxon>Jatropheae</taxon>
        <taxon>Jatropha</taxon>
    </lineage>
</organism>
<feature type="compositionally biased region" description="Polar residues" evidence="1">
    <location>
        <begin position="13"/>
        <end position="25"/>
    </location>
</feature>
<dbReference type="OrthoDB" id="444265at2759"/>
<dbReference type="KEGG" id="jcu:105636221"/>
<dbReference type="AlphaFoldDB" id="A0A067KUL3"/>
<evidence type="ECO:0000256" key="1">
    <source>
        <dbReference type="SAM" id="MobiDB-lite"/>
    </source>
</evidence>
<evidence type="ECO:0000313" key="4">
    <source>
        <dbReference type="Proteomes" id="UP000027138"/>
    </source>
</evidence>
<feature type="region of interest" description="Disordered" evidence="1">
    <location>
        <begin position="245"/>
        <end position="278"/>
    </location>
</feature>
<dbReference type="SMART" id="SM00240">
    <property type="entry name" value="FHA"/>
    <property type="match status" value="1"/>
</dbReference>
<feature type="region of interest" description="Disordered" evidence="1">
    <location>
        <begin position="209"/>
        <end position="228"/>
    </location>
</feature>
<accession>A0A067KUL3</accession>
<dbReference type="InterPro" id="IPR008984">
    <property type="entry name" value="SMAD_FHA_dom_sf"/>
</dbReference>
<dbReference type="SUPFAM" id="SSF49879">
    <property type="entry name" value="SMAD/FHA domain"/>
    <property type="match status" value="1"/>
</dbReference>
<feature type="domain" description="FHA" evidence="2">
    <location>
        <begin position="124"/>
        <end position="175"/>
    </location>
</feature>
<feature type="region of interest" description="Disordered" evidence="1">
    <location>
        <begin position="385"/>
        <end position="430"/>
    </location>
</feature>
<feature type="compositionally biased region" description="Basic and acidic residues" evidence="1">
    <location>
        <begin position="1"/>
        <end position="11"/>
    </location>
</feature>
<feature type="compositionally biased region" description="Polar residues" evidence="1">
    <location>
        <begin position="404"/>
        <end position="418"/>
    </location>
</feature>
<feature type="region of interest" description="Disordered" evidence="1">
    <location>
        <begin position="1"/>
        <end position="35"/>
    </location>
</feature>
<feature type="compositionally biased region" description="Acidic residues" evidence="1">
    <location>
        <begin position="419"/>
        <end position="430"/>
    </location>
</feature>
<dbReference type="InterPro" id="IPR050923">
    <property type="entry name" value="Cell_Proc_Reg/RNA_Proc"/>
</dbReference>
<dbReference type="FunFam" id="2.60.200.20:FF:000019">
    <property type="entry name" value="Nuclear inhibitor of protein phosphatase"/>
    <property type="match status" value="1"/>
</dbReference>
<dbReference type="PANTHER" id="PTHR23308">
    <property type="entry name" value="NUCLEAR INHIBITOR OF PROTEIN PHOSPHATASE-1"/>
    <property type="match status" value="1"/>
</dbReference>
<dbReference type="EMBL" id="KK914482">
    <property type="protein sequence ID" value="KDP35539.1"/>
    <property type="molecule type" value="Genomic_DNA"/>
</dbReference>
<dbReference type="Gene3D" id="2.60.200.20">
    <property type="match status" value="1"/>
</dbReference>
<sequence length="430" mass="46686">MYGRAGLERFKKAQSSEPFSVTVNSTPKTTTQQAPKTVTHSSVQYLHSQTQTQNQHQTYVPQKPAGPEAGPLVGQTQQLTQVGGGQSTWQPPDWAIEPRSGVYYLEVLKDGEVLDRINLDRRRHIFGRQSHTCDFVLDHQSVSRQHAAVIPHKNGSIFVIDLGSAHGTFVANERLTKDVPVELEVGQSLRFAASTRTYILRKNDAALFTRPPPPSEINLPPPPDPSDEEAVVAYNTLINRYGLSNPDLLSKSGKSGSSSSTRDDNQQSGRAAKRMKKTRVAFRDQVGGELVEVVGISDGADVETEPGPIGVKEGSLVGKYESLVQTTVIPKGKEQSSAKENSASQAAVTNKLQEVLNKVRTPPKSGMYDDLYGEAFSGKVGSSWAYSSVNSGTKPDPPIKDDAQQSALSGKLGTNFSTYDDDNDDDLFGD</sequence>
<dbReference type="PROSITE" id="PS50006">
    <property type="entry name" value="FHA_DOMAIN"/>
    <property type="match status" value="1"/>
</dbReference>
<proteinExistence type="predicted"/>
<keyword evidence="4" id="KW-1185">Reference proteome</keyword>
<dbReference type="InterPro" id="IPR000253">
    <property type="entry name" value="FHA_dom"/>
</dbReference>
<feature type="compositionally biased region" description="Pro residues" evidence="1">
    <location>
        <begin position="210"/>
        <end position="224"/>
    </location>
</feature>
<evidence type="ECO:0000259" key="2">
    <source>
        <dbReference type="PROSITE" id="PS50006"/>
    </source>
</evidence>
<dbReference type="CDD" id="cd22674">
    <property type="entry name" value="FHA_PPP1R8"/>
    <property type="match status" value="1"/>
</dbReference>
<reference evidence="3 4" key="1">
    <citation type="journal article" date="2014" name="PLoS ONE">
        <title>Global Analysis of Gene Expression Profiles in Physic Nut (Jatropha curcas L.) Seedlings Exposed to Salt Stress.</title>
        <authorList>
            <person name="Zhang L."/>
            <person name="Zhang C."/>
            <person name="Wu P."/>
            <person name="Chen Y."/>
            <person name="Li M."/>
            <person name="Jiang H."/>
            <person name="Wu G."/>
        </authorList>
    </citation>
    <scope>NUCLEOTIDE SEQUENCE [LARGE SCALE GENOMIC DNA]</scope>
    <source>
        <strain evidence="4">cv. GZQX0401</strain>
        <tissue evidence="3">Young leaves</tissue>
    </source>
</reference>
<dbReference type="Proteomes" id="UP000027138">
    <property type="component" value="Unassembled WGS sequence"/>
</dbReference>
<name>A0A067KUL3_JATCU</name>
<gene>
    <name evidence="3" type="ORF">JCGZ_08977</name>
</gene>